<evidence type="ECO:0008006" key="7">
    <source>
        <dbReference type="Google" id="ProtNLM"/>
    </source>
</evidence>
<dbReference type="PANTHER" id="PTHR45641:SF19">
    <property type="entry name" value="NEPHROCYSTIN-3"/>
    <property type="match status" value="1"/>
</dbReference>
<dbReference type="Gene3D" id="1.25.40.10">
    <property type="entry name" value="Tetratricopeptide repeat domain"/>
    <property type="match status" value="2"/>
</dbReference>
<organism evidence="4 6">
    <name type="scientific">Didymodactylos carnosus</name>
    <dbReference type="NCBI Taxonomy" id="1234261"/>
    <lineage>
        <taxon>Eukaryota</taxon>
        <taxon>Metazoa</taxon>
        <taxon>Spiralia</taxon>
        <taxon>Gnathifera</taxon>
        <taxon>Rotifera</taxon>
        <taxon>Eurotatoria</taxon>
        <taxon>Bdelloidea</taxon>
        <taxon>Philodinida</taxon>
        <taxon>Philodinidae</taxon>
        <taxon>Didymodactylos</taxon>
    </lineage>
</organism>
<name>A0A815P3J6_9BILA</name>
<dbReference type="SUPFAM" id="SSF56399">
    <property type="entry name" value="ADP-ribosylation"/>
    <property type="match status" value="1"/>
</dbReference>
<protein>
    <recommendedName>
        <fullName evidence="7">Mono(ADP-ribosyl)transferase</fullName>
    </recommendedName>
</protein>
<dbReference type="SUPFAM" id="SSF48452">
    <property type="entry name" value="TPR-like"/>
    <property type="match status" value="1"/>
</dbReference>
<evidence type="ECO:0000313" key="6">
    <source>
        <dbReference type="Proteomes" id="UP000663829"/>
    </source>
</evidence>
<dbReference type="PROSITE" id="PS51996">
    <property type="entry name" value="TR_MART"/>
    <property type="match status" value="1"/>
</dbReference>
<evidence type="ECO:0000256" key="2">
    <source>
        <dbReference type="ARBA" id="ARBA00022803"/>
    </source>
</evidence>
<evidence type="ECO:0000313" key="4">
    <source>
        <dbReference type="EMBL" id="CAF1443720.1"/>
    </source>
</evidence>
<dbReference type="InterPro" id="IPR011990">
    <property type="entry name" value="TPR-like_helical_dom_sf"/>
</dbReference>
<dbReference type="Proteomes" id="UP000681722">
    <property type="component" value="Unassembled WGS sequence"/>
</dbReference>
<keyword evidence="1" id="KW-0677">Repeat</keyword>
<dbReference type="Gene3D" id="3.90.176.10">
    <property type="entry name" value="Toxin ADP-ribosyltransferase, Chain A, domain 1"/>
    <property type="match status" value="1"/>
</dbReference>
<keyword evidence="2 3" id="KW-0802">TPR repeat</keyword>
<evidence type="ECO:0000313" key="5">
    <source>
        <dbReference type="EMBL" id="CAF4319066.1"/>
    </source>
</evidence>
<dbReference type="OrthoDB" id="431454at2759"/>
<sequence>MLNKCRDFYRGNKRELERIEEFRQTYTPSKAIQWYTRDSFVYRLVNRAFRTEDMSLWYLFRFYCIDLSNELKNLQEQQNIAESFLVYRGQTHLPVNELTKIRNNIGGLISTNGFLSTSKLADVALSFVIGAENTEEFKVVLFEIEVDPFSRNNCVFADTQEYSEHGEHEVLFNIGSTFEIINVSIDEKASLFNDKNPLTRIRMRTTNKKTNESNKYFDPSKLRNANIEIYFGRLLISLNQYEKAESYFKMMLHILPKNHEDIASLYDHLGHLHLQTTNWSEAHNCLNFAQNIKQKSRPAIHPVFEITFNGLANYYKAIHNYTKALLYYEKALKCYGIHELSVSMTKLNQASIQILMKNYDIAFKLCREAFQILIKTQLSPELEMLQYKGIMGDYHLARRTYVKAIQYYKEAFDLSEKILLIGDLRRVHSALALIECYRSQGNIYDAKLICEQQIKIYGTNLTRDYSGIAYFKIKQAELDTGDENKNYLQLQLYEEALNILQKNTHLHHEKTAQCLTLIAHCHMKNGSEYESAVDRLKSAIYIQEKIYPRSHLLVKNTKKLIDQCNSVIYPIETNNRNLLI</sequence>
<keyword evidence="6" id="KW-1185">Reference proteome</keyword>
<accession>A0A815P3J6</accession>
<dbReference type="PANTHER" id="PTHR45641">
    <property type="entry name" value="TETRATRICOPEPTIDE REPEAT PROTEIN (AFU_ORTHOLOGUE AFUA_6G03870)"/>
    <property type="match status" value="1"/>
</dbReference>
<gene>
    <name evidence="4" type="ORF">GPM918_LOCUS34468</name>
    <name evidence="5" type="ORF">SRO942_LOCUS35169</name>
</gene>
<comment type="caution">
    <text evidence="4">The sequence shown here is derived from an EMBL/GenBank/DDBJ whole genome shotgun (WGS) entry which is preliminary data.</text>
</comment>
<reference evidence="4" key="1">
    <citation type="submission" date="2021-02" db="EMBL/GenBank/DDBJ databases">
        <authorList>
            <person name="Nowell W R."/>
        </authorList>
    </citation>
    <scope>NUCLEOTIDE SEQUENCE</scope>
</reference>
<evidence type="ECO:0000256" key="1">
    <source>
        <dbReference type="ARBA" id="ARBA00022737"/>
    </source>
</evidence>
<dbReference type="PROSITE" id="PS50005">
    <property type="entry name" value="TPR"/>
    <property type="match status" value="1"/>
</dbReference>
<dbReference type="InterPro" id="IPR019734">
    <property type="entry name" value="TPR_rpt"/>
</dbReference>
<dbReference type="EMBL" id="CAJOBC010084568">
    <property type="protein sequence ID" value="CAF4319066.1"/>
    <property type="molecule type" value="Genomic_DNA"/>
</dbReference>
<evidence type="ECO:0000256" key="3">
    <source>
        <dbReference type="PROSITE-ProRule" id="PRU00339"/>
    </source>
</evidence>
<proteinExistence type="predicted"/>
<dbReference type="SMART" id="SM00028">
    <property type="entry name" value="TPR"/>
    <property type="match status" value="7"/>
</dbReference>
<dbReference type="Proteomes" id="UP000663829">
    <property type="component" value="Unassembled WGS sequence"/>
</dbReference>
<dbReference type="EMBL" id="CAJNOQ010019124">
    <property type="protein sequence ID" value="CAF1443720.1"/>
    <property type="molecule type" value="Genomic_DNA"/>
</dbReference>
<dbReference type="AlphaFoldDB" id="A0A815P3J6"/>
<feature type="repeat" description="TPR" evidence="3">
    <location>
        <begin position="225"/>
        <end position="258"/>
    </location>
</feature>